<dbReference type="GO" id="GO:0005739">
    <property type="term" value="C:mitochondrion"/>
    <property type="evidence" value="ECO:0007669"/>
    <property type="project" value="TreeGrafter"/>
</dbReference>
<sequence>MFLTRILLKKAKSKIVLVEMESLVSGYKFLHAKLRGSDKVECLAYDPIIKGESVYVEKRKVSGVKMGRW</sequence>
<keyword evidence="6" id="KW-1185">Reference proteome</keyword>
<evidence type="ECO:0000256" key="1">
    <source>
        <dbReference type="ARBA" id="ARBA00007596"/>
    </source>
</evidence>
<dbReference type="InterPro" id="IPR038584">
    <property type="entry name" value="Ribosomal_bL33_sf"/>
</dbReference>
<dbReference type="EMBL" id="SEYY01005442">
    <property type="protein sequence ID" value="KAB7503303.1"/>
    <property type="molecule type" value="Genomic_DNA"/>
</dbReference>
<comment type="caution">
    <text evidence="4">The sequence shown here is derived from an EMBL/GenBank/DDBJ whole genome shotgun (WGS) entry which is preliminary data.</text>
</comment>
<dbReference type="PANTHER" id="PTHR47037">
    <property type="entry name" value="39S RIBOSOMAL PROTEIN L33, MITOCHONDRIAL"/>
    <property type="match status" value="1"/>
</dbReference>
<evidence type="ECO:0000256" key="2">
    <source>
        <dbReference type="ARBA" id="ARBA00022980"/>
    </source>
</evidence>
<dbReference type="AlphaFoldDB" id="A0A5N5T9I6"/>
<evidence type="ECO:0000256" key="3">
    <source>
        <dbReference type="ARBA" id="ARBA00023274"/>
    </source>
</evidence>
<dbReference type="GO" id="GO:0005840">
    <property type="term" value="C:ribosome"/>
    <property type="evidence" value="ECO:0007669"/>
    <property type="project" value="UniProtKB-KW"/>
</dbReference>
<gene>
    <name evidence="5" type="ORF">Anas_02113</name>
    <name evidence="4" type="ORF">Anas_09070</name>
</gene>
<evidence type="ECO:0000313" key="4">
    <source>
        <dbReference type="EMBL" id="KAB7503303.1"/>
    </source>
</evidence>
<dbReference type="Gene3D" id="2.20.28.120">
    <property type="entry name" value="Ribosomal protein L33"/>
    <property type="match status" value="1"/>
</dbReference>
<evidence type="ECO:0000313" key="6">
    <source>
        <dbReference type="Proteomes" id="UP000326759"/>
    </source>
</evidence>
<dbReference type="EMBL" id="SEYY01000595">
    <property type="protein sequence ID" value="KAB7506884.1"/>
    <property type="molecule type" value="Genomic_DNA"/>
</dbReference>
<organism evidence="4 6">
    <name type="scientific">Armadillidium nasatum</name>
    <dbReference type="NCBI Taxonomy" id="96803"/>
    <lineage>
        <taxon>Eukaryota</taxon>
        <taxon>Metazoa</taxon>
        <taxon>Ecdysozoa</taxon>
        <taxon>Arthropoda</taxon>
        <taxon>Crustacea</taxon>
        <taxon>Multicrustacea</taxon>
        <taxon>Malacostraca</taxon>
        <taxon>Eumalacostraca</taxon>
        <taxon>Peracarida</taxon>
        <taxon>Isopoda</taxon>
        <taxon>Oniscidea</taxon>
        <taxon>Crinocheta</taxon>
        <taxon>Armadillidiidae</taxon>
        <taxon>Armadillidium</taxon>
    </lineage>
</organism>
<dbReference type="InterPro" id="IPR052008">
    <property type="entry name" value="Mitoribosomal_protein_bL33"/>
</dbReference>
<comment type="similarity">
    <text evidence="1">Belongs to the bacterial ribosomal protein bL33 family.</text>
</comment>
<dbReference type="GO" id="GO:1990904">
    <property type="term" value="C:ribonucleoprotein complex"/>
    <property type="evidence" value="ECO:0007669"/>
    <property type="project" value="UniProtKB-KW"/>
</dbReference>
<dbReference type="OrthoDB" id="6339046at2759"/>
<protein>
    <submittedName>
        <fullName evidence="4">39S ribosomal protein L33, mitochondrial</fullName>
    </submittedName>
</protein>
<dbReference type="PANTHER" id="PTHR47037:SF1">
    <property type="entry name" value="LARGE RIBOSOMAL SUBUNIT PROTEIN BL33M"/>
    <property type="match status" value="1"/>
</dbReference>
<reference evidence="4 6" key="1">
    <citation type="journal article" date="2019" name="PLoS Biol.">
        <title>Sex chromosomes control vertical transmission of feminizing Wolbachia symbionts in an isopod.</title>
        <authorList>
            <person name="Becking T."/>
            <person name="Chebbi M.A."/>
            <person name="Giraud I."/>
            <person name="Moumen B."/>
            <person name="Laverre T."/>
            <person name="Caubet Y."/>
            <person name="Peccoud J."/>
            <person name="Gilbert C."/>
            <person name="Cordaux R."/>
        </authorList>
    </citation>
    <scope>NUCLEOTIDE SEQUENCE [LARGE SCALE GENOMIC DNA]</scope>
    <source>
        <strain evidence="4">ANa2</strain>
        <tissue evidence="4">Whole body excluding digestive tract and cuticle</tissue>
    </source>
</reference>
<proteinExistence type="inferred from homology"/>
<name>A0A5N5T9I6_9CRUS</name>
<dbReference type="Proteomes" id="UP000326759">
    <property type="component" value="Unassembled WGS sequence"/>
</dbReference>
<keyword evidence="2 4" id="KW-0689">Ribosomal protein</keyword>
<evidence type="ECO:0000313" key="5">
    <source>
        <dbReference type="EMBL" id="KAB7506884.1"/>
    </source>
</evidence>
<keyword evidence="3" id="KW-0687">Ribonucleoprotein</keyword>
<accession>A0A5N5T9I6</accession>